<reference evidence="1" key="1">
    <citation type="journal article" date="2014" name="Nat. Commun.">
        <title>The tobacco genome sequence and its comparison with those of tomato and potato.</title>
        <authorList>
            <person name="Sierro N."/>
            <person name="Battey J.N."/>
            <person name="Ouadi S."/>
            <person name="Bakaher N."/>
            <person name="Bovet L."/>
            <person name="Willig A."/>
            <person name="Goepfert S."/>
            <person name="Peitsch M.C."/>
            <person name="Ivanov N.V."/>
        </authorList>
    </citation>
    <scope>NUCLEOTIDE SEQUENCE [LARGE SCALE GENOMIC DNA]</scope>
</reference>
<sequence length="528" mass="60927">MVQEGIVLGHRVSKKGIEVDHAKVGVIEKLPAPTSVKALRSFLGHAGFYRRFIKDFSKIGNPLCKLFEKDQHFMFSDDCRLAFEELKKRLVTTRIIVAPNWEQPFELMCDTNDYAIGAVLRKHKEKIMHPIYYRIRTLSGAQLNYMVMEKEMLVVVFAFDKFMLYLIGSKIRDRKGTDNQVADHLSRLEGAEKRTEIKDIIETFPDEQLLVVTMEEAPWYDDIVNYLACGIKYGVLHKIASPYHPQTSGQVEVSNREIKSVLSKTVNATRTDWARKLDDALWAYRTAFKTPIGMSPYKLVFGKACHLLVELEHKALWALRQLNLNMEATGTTRVNGLHELEDFRFQAFESARLYKERMKLMYDKHILDRKFKRNELVLLYNSRLRLFQAYRAILVHIGRIRGQEPTPESNTTDVNRLRAATIFYFVNHHDFDVVWLIQDEMFIRSPKILKGFYFPSLVTKLCRVSRVPENLIVDGMLPLKAPFKASKIIVGKEQVVADDDDNYVDDDDKGTMHVTTPLGKSADEAGLL</sequence>
<dbReference type="Proteomes" id="UP000790787">
    <property type="component" value="Chromosome 5"/>
</dbReference>
<protein>
    <submittedName>
        <fullName evidence="2">Uncharacterized protein LOC142180857</fullName>
    </submittedName>
</protein>
<organism evidence="1 2">
    <name type="scientific">Nicotiana tabacum</name>
    <name type="common">Common tobacco</name>
    <dbReference type="NCBI Taxonomy" id="4097"/>
    <lineage>
        <taxon>Eukaryota</taxon>
        <taxon>Viridiplantae</taxon>
        <taxon>Streptophyta</taxon>
        <taxon>Embryophyta</taxon>
        <taxon>Tracheophyta</taxon>
        <taxon>Spermatophyta</taxon>
        <taxon>Magnoliopsida</taxon>
        <taxon>eudicotyledons</taxon>
        <taxon>Gunneridae</taxon>
        <taxon>Pentapetalae</taxon>
        <taxon>asterids</taxon>
        <taxon>lamiids</taxon>
        <taxon>Solanales</taxon>
        <taxon>Solanaceae</taxon>
        <taxon>Nicotianoideae</taxon>
        <taxon>Nicotianeae</taxon>
        <taxon>Nicotiana</taxon>
    </lineage>
</organism>
<reference evidence="2" key="2">
    <citation type="submission" date="2025-08" db="UniProtKB">
        <authorList>
            <consortium name="RefSeq"/>
        </authorList>
    </citation>
    <scope>IDENTIFICATION</scope>
    <source>
        <tissue evidence="2">Leaf</tissue>
    </source>
</reference>
<keyword evidence="1" id="KW-1185">Reference proteome</keyword>
<gene>
    <name evidence="2" type="primary">LOC142180857</name>
</gene>
<evidence type="ECO:0000313" key="2">
    <source>
        <dbReference type="RefSeq" id="XP_075109057.1"/>
    </source>
</evidence>
<dbReference type="RefSeq" id="XP_075109057.1">
    <property type="nucleotide sequence ID" value="XM_075252956.1"/>
</dbReference>
<name>A0AC58UHT7_TOBAC</name>
<evidence type="ECO:0000313" key="1">
    <source>
        <dbReference type="Proteomes" id="UP000790787"/>
    </source>
</evidence>
<accession>A0AC58UHT7</accession>
<proteinExistence type="predicted"/>